<dbReference type="PANTHER" id="PTHR43048">
    <property type="entry name" value="METHYLMALONYL-COA EPIMERASE"/>
    <property type="match status" value="1"/>
</dbReference>
<dbReference type="InterPro" id="IPR004360">
    <property type="entry name" value="Glyas_Fos-R_dOase_dom"/>
</dbReference>
<dbReference type="InterPro" id="IPR051785">
    <property type="entry name" value="MMCE/EMCE_epimerase"/>
</dbReference>
<evidence type="ECO:0000256" key="1">
    <source>
        <dbReference type="ARBA" id="ARBA00022723"/>
    </source>
</evidence>
<evidence type="ECO:0000259" key="3">
    <source>
        <dbReference type="PROSITE" id="PS51819"/>
    </source>
</evidence>
<dbReference type="InterPro" id="IPR037523">
    <property type="entry name" value="VOC_core"/>
</dbReference>
<dbReference type="RefSeq" id="WP_009946335.1">
    <property type="nucleotide sequence ID" value="NZ_BAAAGS010000031.1"/>
</dbReference>
<dbReference type="PROSITE" id="PS51819">
    <property type="entry name" value="VOC"/>
    <property type="match status" value="1"/>
</dbReference>
<feature type="compositionally biased region" description="Polar residues" evidence="2">
    <location>
        <begin position="122"/>
        <end position="133"/>
    </location>
</feature>
<protein>
    <recommendedName>
        <fullName evidence="3">VOC domain-containing protein</fullName>
    </recommendedName>
</protein>
<gene>
    <name evidence="4" type="ORF">GCM10009533_43890</name>
</gene>
<dbReference type="Gene3D" id="3.10.180.10">
    <property type="entry name" value="2,3-Dihydroxybiphenyl 1,2-Dioxygenase, domain 1"/>
    <property type="match status" value="1"/>
</dbReference>
<organism evidence="4 5">
    <name type="scientific">Saccharopolyspora erythraea</name>
    <name type="common">Streptomyces erythraeus</name>
    <dbReference type="NCBI Taxonomy" id="1836"/>
    <lineage>
        <taxon>Bacteria</taxon>
        <taxon>Bacillati</taxon>
        <taxon>Actinomycetota</taxon>
        <taxon>Actinomycetes</taxon>
        <taxon>Pseudonocardiales</taxon>
        <taxon>Pseudonocardiaceae</taxon>
        <taxon>Saccharopolyspora</taxon>
    </lineage>
</organism>
<sequence length="133" mass="14505">MNLLEIHHVSLTVRDLDDALEFYTGALRMRPRTDRPDSGVRGAWLDLGAHQVHLIEGTPPPAVGQHFAVRVDDLDAARRRLIDRGTDVSEAVAVGSARQAFLQDPSGNHIELHEPAPARGPQPNTASGQEKIP</sequence>
<dbReference type="Pfam" id="PF00903">
    <property type="entry name" value="Glyoxalase"/>
    <property type="match status" value="1"/>
</dbReference>
<evidence type="ECO:0000313" key="5">
    <source>
        <dbReference type="Proteomes" id="UP001500729"/>
    </source>
</evidence>
<dbReference type="Proteomes" id="UP001500729">
    <property type="component" value="Unassembled WGS sequence"/>
</dbReference>
<accession>A0ABN1DCG3</accession>
<reference evidence="4 5" key="1">
    <citation type="journal article" date="2019" name="Int. J. Syst. Evol. Microbiol.">
        <title>The Global Catalogue of Microorganisms (GCM) 10K type strain sequencing project: providing services to taxonomists for standard genome sequencing and annotation.</title>
        <authorList>
            <consortium name="The Broad Institute Genomics Platform"/>
            <consortium name="The Broad Institute Genome Sequencing Center for Infectious Disease"/>
            <person name="Wu L."/>
            <person name="Ma J."/>
        </authorList>
    </citation>
    <scope>NUCLEOTIDE SEQUENCE [LARGE SCALE GENOMIC DNA]</scope>
    <source>
        <strain evidence="4 5">JCM 10303</strain>
    </source>
</reference>
<keyword evidence="1" id="KW-0479">Metal-binding</keyword>
<proteinExistence type="predicted"/>
<name>A0ABN1DCG3_SACER</name>
<keyword evidence="5" id="KW-1185">Reference proteome</keyword>
<dbReference type="PANTHER" id="PTHR43048:SF3">
    <property type="entry name" value="METHYLMALONYL-COA EPIMERASE, MITOCHONDRIAL"/>
    <property type="match status" value="1"/>
</dbReference>
<evidence type="ECO:0000313" key="4">
    <source>
        <dbReference type="EMBL" id="GAA0540019.1"/>
    </source>
</evidence>
<feature type="domain" description="VOC" evidence="3">
    <location>
        <begin position="5"/>
        <end position="115"/>
    </location>
</feature>
<comment type="caution">
    <text evidence="4">The sequence shown here is derived from an EMBL/GenBank/DDBJ whole genome shotgun (WGS) entry which is preliminary data.</text>
</comment>
<feature type="region of interest" description="Disordered" evidence="2">
    <location>
        <begin position="99"/>
        <end position="133"/>
    </location>
</feature>
<evidence type="ECO:0000256" key="2">
    <source>
        <dbReference type="SAM" id="MobiDB-lite"/>
    </source>
</evidence>
<dbReference type="InterPro" id="IPR029068">
    <property type="entry name" value="Glyas_Bleomycin-R_OHBP_Dase"/>
</dbReference>
<dbReference type="SUPFAM" id="SSF54593">
    <property type="entry name" value="Glyoxalase/Bleomycin resistance protein/Dihydroxybiphenyl dioxygenase"/>
    <property type="match status" value="1"/>
</dbReference>
<dbReference type="EMBL" id="BAAAGS010000031">
    <property type="protein sequence ID" value="GAA0540019.1"/>
    <property type="molecule type" value="Genomic_DNA"/>
</dbReference>